<feature type="domain" description="HTH luxR-type" evidence="6">
    <location>
        <begin position="412"/>
        <end position="477"/>
    </location>
</feature>
<feature type="transmembrane region" description="Helical" evidence="5">
    <location>
        <begin position="61"/>
        <end position="82"/>
    </location>
</feature>
<dbReference type="EMBL" id="FLUQ01000006">
    <property type="protein sequence ID" value="SBW10538.1"/>
    <property type="molecule type" value="Genomic_DNA"/>
</dbReference>
<feature type="transmembrane region" description="Helical" evidence="5">
    <location>
        <begin position="263"/>
        <end position="281"/>
    </location>
</feature>
<dbReference type="AlphaFoldDB" id="A0A212KFZ2"/>
<keyword evidence="5" id="KW-0812">Transmembrane</keyword>
<keyword evidence="5" id="KW-1133">Transmembrane helix</keyword>
<feature type="transmembrane region" description="Helical" evidence="5">
    <location>
        <begin position="113"/>
        <end position="132"/>
    </location>
</feature>
<feature type="transmembrane region" description="Helical" evidence="5">
    <location>
        <begin position="169"/>
        <end position="187"/>
    </location>
</feature>
<feature type="region of interest" description="Disordered" evidence="4">
    <location>
        <begin position="387"/>
        <end position="408"/>
    </location>
</feature>
<keyword evidence="5" id="KW-0472">Membrane</keyword>
<feature type="transmembrane region" description="Helical" evidence="5">
    <location>
        <begin position="208"/>
        <end position="226"/>
    </location>
</feature>
<feature type="transmembrane region" description="Helical" evidence="5">
    <location>
        <begin position="20"/>
        <end position="41"/>
    </location>
</feature>
<evidence type="ECO:0000256" key="1">
    <source>
        <dbReference type="ARBA" id="ARBA00023015"/>
    </source>
</evidence>
<feature type="transmembrane region" description="Helical" evidence="5">
    <location>
        <begin position="232"/>
        <end position="251"/>
    </location>
</feature>
<evidence type="ECO:0000313" key="7">
    <source>
        <dbReference type="EMBL" id="SBW10538.1"/>
    </source>
</evidence>
<proteinExistence type="predicted"/>
<dbReference type="InterPro" id="IPR016032">
    <property type="entry name" value="Sig_transdc_resp-reg_C-effctor"/>
</dbReference>
<dbReference type="CDD" id="cd06170">
    <property type="entry name" value="LuxR_C_like"/>
    <property type="match status" value="1"/>
</dbReference>
<keyword evidence="1" id="KW-0805">Transcription regulation</keyword>
<feature type="transmembrane region" description="Helical" evidence="5">
    <location>
        <begin position="311"/>
        <end position="332"/>
    </location>
</feature>
<feature type="transmembrane region" description="Helical" evidence="5">
    <location>
        <begin position="344"/>
        <end position="365"/>
    </location>
</feature>
<dbReference type="PRINTS" id="PR00038">
    <property type="entry name" value="HTHLUXR"/>
</dbReference>
<keyword evidence="2" id="KW-0238">DNA-binding</keyword>
<dbReference type="SUPFAM" id="SSF46894">
    <property type="entry name" value="C-terminal effector domain of the bipartite response regulators"/>
    <property type="match status" value="1"/>
</dbReference>
<dbReference type="PANTHER" id="PTHR44688">
    <property type="entry name" value="DNA-BINDING TRANSCRIPTIONAL ACTIVATOR DEVR_DOSR"/>
    <property type="match status" value="1"/>
</dbReference>
<dbReference type="InterPro" id="IPR000792">
    <property type="entry name" value="Tscrpt_reg_LuxR_C"/>
</dbReference>
<dbReference type="PROSITE" id="PS50043">
    <property type="entry name" value="HTH_LUXR_2"/>
    <property type="match status" value="1"/>
</dbReference>
<gene>
    <name evidence="7" type="ORF">KL86DPRO_60198</name>
</gene>
<sequence length="479" mass="50085">MRVAMASILHTLPPLTRQEVRRACVTGLGFALAMGWIWFPGMQILCPPLLRTVAPPMGEGAMLFLATLSLGYPLLGLGAGIISGRLSPHLLHAATLPFIFILVYQAAPSPSFTLLFALLAGLASVCAGLYWLTAMFAHRPACAGLSFAVSGFAAAGISLVAAYQPPDSLRYVLPLLIAAAWPLALLRPESPPREKRLGTVSPSGMPDIWFLIPAMFLMGFLEKLLLAGNGPAGPALLCLCSALGGAAALFLTQTTPAMRGWKSVCLALLLPIPGLMAGWGAAFSQAATGMVSALVVMELSVYFDRIRTSRIIATGVAAGGIAMLFNLGYAVGDGVIAAMPETDLVTVLVCLVASGVAAFLGTVLAHRQPIPVAESFVPPPVPAGGQADFASPSGYATNSGSDYPAQDAPEAPDIVDSGLTATEQRIAELLRQGHTNAGISDELGIALTTTRVHLRSIHKKMATGSREELVGRLREMIRE</sequence>
<evidence type="ECO:0000256" key="4">
    <source>
        <dbReference type="SAM" id="MobiDB-lite"/>
    </source>
</evidence>
<evidence type="ECO:0000259" key="6">
    <source>
        <dbReference type="PROSITE" id="PS50043"/>
    </source>
</evidence>
<dbReference type="SMART" id="SM00421">
    <property type="entry name" value="HTH_LUXR"/>
    <property type="match status" value="1"/>
</dbReference>
<dbReference type="GO" id="GO:0006355">
    <property type="term" value="P:regulation of DNA-templated transcription"/>
    <property type="evidence" value="ECO:0007669"/>
    <property type="project" value="InterPro"/>
</dbReference>
<feature type="transmembrane region" description="Helical" evidence="5">
    <location>
        <begin position="144"/>
        <end position="163"/>
    </location>
</feature>
<dbReference type="GO" id="GO:0003677">
    <property type="term" value="F:DNA binding"/>
    <property type="evidence" value="ECO:0007669"/>
    <property type="project" value="UniProtKB-KW"/>
</dbReference>
<name>A0A212KFZ2_9DELT</name>
<organism evidence="7">
    <name type="scientific">uncultured delta proteobacterium</name>
    <dbReference type="NCBI Taxonomy" id="34034"/>
    <lineage>
        <taxon>Bacteria</taxon>
        <taxon>Deltaproteobacteria</taxon>
        <taxon>environmental samples</taxon>
    </lineage>
</organism>
<dbReference type="InterPro" id="IPR036388">
    <property type="entry name" value="WH-like_DNA-bd_sf"/>
</dbReference>
<reference evidence="7" key="1">
    <citation type="submission" date="2016-04" db="EMBL/GenBank/DDBJ databases">
        <authorList>
            <person name="Evans L.H."/>
            <person name="Alamgir A."/>
            <person name="Owens N."/>
            <person name="Weber N.D."/>
            <person name="Virtaneva K."/>
            <person name="Barbian K."/>
            <person name="Babar A."/>
            <person name="Rosenke K."/>
        </authorList>
    </citation>
    <scope>NUCLEOTIDE SEQUENCE</scope>
    <source>
        <strain evidence="7">86</strain>
    </source>
</reference>
<evidence type="ECO:0000256" key="3">
    <source>
        <dbReference type="ARBA" id="ARBA00023163"/>
    </source>
</evidence>
<protein>
    <recommendedName>
        <fullName evidence="6">HTH luxR-type domain-containing protein</fullName>
    </recommendedName>
</protein>
<keyword evidence="3" id="KW-0804">Transcription</keyword>
<accession>A0A212KFZ2</accession>
<feature type="transmembrane region" description="Helical" evidence="5">
    <location>
        <begin position="89"/>
        <end position="107"/>
    </location>
</feature>
<evidence type="ECO:0000256" key="2">
    <source>
        <dbReference type="ARBA" id="ARBA00023125"/>
    </source>
</evidence>
<evidence type="ECO:0000256" key="5">
    <source>
        <dbReference type="SAM" id="Phobius"/>
    </source>
</evidence>
<dbReference type="Pfam" id="PF00196">
    <property type="entry name" value="GerE"/>
    <property type="match status" value="1"/>
</dbReference>
<dbReference type="Gene3D" id="1.10.10.10">
    <property type="entry name" value="Winged helix-like DNA-binding domain superfamily/Winged helix DNA-binding domain"/>
    <property type="match status" value="1"/>
</dbReference>
<dbReference type="PANTHER" id="PTHR44688:SF16">
    <property type="entry name" value="DNA-BINDING TRANSCRIPTIONAL ACTIVATOR DEVR_DOSR"/>
    <property type="match status" value="1"/>
</dbReference>